<evidence type="ECO:0000313" key="1">
    <source>
        <dbReference type="Proteomes" id="UP000695000"/>
    </source>
</evidence>
<dbReference type="Pfam" id="PF13738">
    <property type="entry name" value="Pyr_redox_3"/>
    <property type="match status" value="1"/>
</dbReference>
<dbReference type="InterPro" id="IPR036188">
    <property type="entry name" value="FAD/NAD-bd_sf"/>
</dbReference>
<dbReference type="InterPro" id="IPR029731">
    <property type="entry name" value="OSGIN1/2"/>
</dbReference>
<dbReference type="RefSeq" id="XP_017785606.1">
    <property type="nucleotide sequence ID" value="XM_017930117.1"/>
</dbReference>
<evidence type="ECO:0000313" key="2">
    <source>
        <dbReference type="RefSeq" id="XP_017785606.1"/>
    </source>
</evidence>
<proteinExistence type="predicted"/>
<dbReference type="Gene3D" id="3.50.50.60">
    <property type="entry name" value="FAD/NAD(P)-binding domain"/>
    <property type="match status" value="2"/>
</dbReference>
<reference evidence="2" key="1">
    <citation type="submission" date="2025-08" db="UniProtKB">
        <authorList>
            <consortium name="RefSeq"/>
        </authorList>
    </citation>
    <scope>IDENTIFICATION</scope>
    <source>
        <tissue evidence="2">Whole Larva</tissue>
    </source>
</reference>
<dbReference type="GeneID" id="108568817"/>
<dbReference type="Proteomes" id="UP000695000">
    <property type="component" value="Unplaced"/>
</dbReference>
<dbReference type="SUPFAM" id="SSF51905">
    <property type="entry name" value="FAD/NAD(P)-binding domain"/>
    <property type="match status" value="1"/>
</dbReference>
<dbReference type="PANTHER" id="PTHR15192">
    <property type="entry name" value="PROTEIN CBG05349"/>
    <property type="match status" value="1"/>
</dbReference>
<gene>
    <name evidence="2" type="primary">LOC108568817</name>
</gene>
<organism evidence="1 2">
    <name type="scientific">Nicrophorus vespilloides</name>
    <name type="common">Boreal carrion beetle</name>
    <dbReference type="NCBI Taxonomy" id="110193"/>
    <lineage>
        <taxon>Eukaryota</taxon>
        <taxon>Metazoa</taxon>
        <taxon>Ecdysozoa</taxon>
        <taxon>Arthropoda</taxon>
        <taxon>Hexapoda</taxon>
        <taxon>Insecta</taxon>
        <taxon>Pterygota</taxon>
        <taxon>Neoptera</taxon>
        <taxon>Endopterygota</taxon>
        <taxon>Coleoptera</taxon>
        <taxon>Polyphaga</taxon>
        <taxon>Staphyliniformia</taxon>
        <taxon>Silphidae</taxon>
        <taxon>Nicrophorinae</taxon>
        <taxon>Nicrophorus</taxon>
    </lineage>
</organism>
<keyword evidence="1" id="KW-1185">Reference proteome</keyword>
<protein>
    <submittedName>
        <fullName evidence="2">Oxidative stress-induced growth inhibitor 2-like</fullName>
    </submittedName>
</protein>
<accession>A0ABM1NFK6</accession>
<sequence>MDPQILTLSLGSWMSLPGLRYEPRDGSEKRASAKHVAEYYVRYVQEMGLQENFENGVIVTRIRPCCEPTSNCNSIPEGGCTKGKWVEKVNSDICQKVKLCSRPEPKEKQSAKRKCALANAFNYLMSRSSATTSSSSSAAKNDLVTYRDRSKSCDSLRVPNFNCSNSSSKNNNNNSSTLMICDRKRSPKWYVECFDLKTRTVRAYSCDNLVLANGSSDLPNRLSVEQTDPYWLTHDSRSLEIELDLYTRESRNRTVDPVVIVGAGLSAADAIIATRSKGIPVAHVFRGTSTNLSRQLPENMYPEYHKVHQMMKEDSTYPLYDALPEHSLVGFDEVRRLVRLRSNDGKIVDLKVSFVAVLIGSKPDLSFLPDAYNIATKKHLPLDCKRNTVNIDRIRHSVNGFDALYAMGPLAGDNFVRFLPGGALAILSDLHRKRRDAIVK</sequence>
<dbReference type="PANTHER" id="PTHR15192:SF8">
    <property type="entry name" value="FAD_NAD(P)-BINDING DOMAIN-CONTAINING PROTEIN"/>
    <property type="match status" value="1"/>
</dbReference>
<name>A0ABM1NFK6_NICVS</name>